<feature type="binding site" evidence="7">
    <location>
        <begin position="246"/>
        <end position="247"/>
    </location>
    <ligand>
        <name>ATP</name>
        <dbReference type="ChEBI" id="CHEBI:30616"/>
    </ligand>
</feature>
<feature type="compositionally biased region" description="Low complexity" evidence="9">
    <location>
        <begin position="445"/>
        <end position="459"/>
    </location>
</feature>
<dbReference type="AlphaFoldDB" id="A0A0D2MT92"/>
<dbReference type="PROSITE" id="PS50011">
    <property type="entry name" value="PROTEIN_KINASE_DOM"/>
    <property type="match status" value="1"/>
</dbReference>
<dbReference type="Proteomes" id="UP000054498">
    <property type="component" value="Unassembled WGS sequence"/>
</dbReference>
<feature type="active site" description="Proton acceptor" evidence="6">
    <location>
        <position position="242"/>
    </location>
</feature>
<proteinExistence type="predicted"/>
<evidence type="ECO:0000313" key="11">
    <source>
        <dbReference type="EMBL" id="KIZ05795.1"/>
    </source>
</evidence>
<dbReference type="STRING" id="145388.A0A0D2MT92"/>
<evidence type="ECO:0000259" key="10">
    <source>
        <dbReference type="PROSITE" id="PS50011"/>
    </source>
</evidence>
<evidence type="ECO:0000256" key="4">
    <source>
        <dbReference type="ARBA" id="ARBA00022777"/>
    </source>
</evidence>
<feature type="binding site" evidence="7">
    <location>
        <position position="260"/>
    </location>
    <ligand>
        <name>ATP</name>
        <dbReference type="ChEBI" id="CHEBI:30616"/>
    </ligand>
</feature>
<evidence type="ECO:0000256" key="7">
    <source>
        <dbReference type="PIRSR" id="PIRSR630616-2"/>
    </source>
</evidence>
<evidence type="ECO:0000256" key="1">
    <source>
        <dbReference type="ARBA" id="ARBA00022527"/>
    </source>
</evidence>
<dbReference type="KEGG" id="mng:MNEG_2163"/>
<evidence type="ECO:0000256" key="3">
    <source>
        <dbReference type="ARBA" id="ARBA00022741"/>
    </source>
</evidence>
<dbReference type="InterPro" id="IPR030616">
    <property type="entry name" value="Aur-like"/>
</dbReference>
<name>A0A0D2MT92_9CHLO</name>
<dbReference type="InterPro" id="IPR008271">
    <property type="entry name" value="Ser/Thr_kinase_AS"/>
</dbReference>
<protein>
    <submittedName>
        <fullName evidence="11">Aurora kinase, other</fullName>
        <ecNumber evidence="11">2.7.11.1</ecNumber>
    </submittedName>
</protein>
<evidence type="ECO:0000256" key="2">
    <source>
        <dbReference type="ARBA" id="ARBA00022679"/>
    </source>
</evidence>
<evidence type="ECO:0000256" key="5">
    <source>
        <dbReference type="ARBA" id="ARBA00022840"/>
    </source>
</evidence>
<feature type="region of interest" description="Disordered" evidence="9">
    <location>
        <begin position="477"/>
        <end position="498"/>
    </location>
</feature>
<dbReference type="Pfam" id="PF00069">
    <property type="entry name" value="Pkinase"/>
    <property type="match status" value="1"/>
</dbReference>
<dbReference type="PROSITE" id="PS00108">
    <property type="entry name" value="PROTEIN_KINASE_ST"/>
    <property type="match status" value="1"/>
</dbReference>
<reference evidence="11 12" key="1">
    <citation type="journal article" date="2013" name="BMC Genomics">
        <title>Reconstruction of the lipid metabolism for the microalga Monoraphidium neglectum from its genome sequence reveals characteristics suitable for biofuel production.</title>
        <authorList>
            <person name="Bogen C."/>
            <person name="Al-Dilaimi A."/>
            <person name="Albersmeier A."/>
            <person name="Wichmann J."/>
            <person name="Grundmann M."/>
            <person name="Rupp O."/>
            <person name="Lauersen K.J."/>
            <person name="Blifernez-Klassen O."/>
            <person name="Kalinowski J."/>
            <person name="Goesmann A."/>
            <person name="Mussgnug J.H."/>
            <person name="Kruse O."/>
        </authorList>
    </citation>
    <scope>NUCLEOTIDE SEQUENCE [LARGE SCALE GENOMIC DNA]</scope>
    <source>
        <strain evidence="11 12">SAG 48.87</strain>
    </source>
</reference>
<dbReference type="Gene3D" id="1.10.510.10">
    <property type="entry name" value="Transferase(Phosphotransferase) domain 1"/>
    <property type="match status" value="1"/>
</dbReference>
<organism evidence="11 12">
    <name type="scientific">Monoraphidium neglectum</name>
    <dbReference type="NCBI Taxonomy" id="145388"/>
    <lineage>
        <taxon>Eukaryota</taxon>
        <taxon>Viridiplantae</taxon>
        <taxon>Chlorophyta</taxon>
        <taxon>core chlorophytes</taxon>
        <taxon>Chlorophyceae</taxon>
        <taxon>CS clade</taxon>
        <taxon>Sphaeropleales</taxon>
        <taxon>Selenastraceae</taxon>
        <taxon>Monoraphidium</taxon>
    </lineage>
</organism>
<dbReference type="GeneID" id="25735041"/>
<feature type="region of interest" description="Disordered" evidence="9">
    <location>
        <begin position="31"/>
        <end position="65"/>
    </location>
</feature>
<evidence type="ECO:0000256" key="6">
    <source>
        <dbReference type="PIRSR" id="PIRSR630616-1"/>
    </source>
</evidence>
<feature type="binding site" evidence="7">
    <location>
        <position position="147"/>
    </location>
    <ligand>
        <name>ATP</name>
        <dbReference type="ChEBI" id="CHEBI:30616"/>
    </ligand>
</feature>
<dbReference type="GO" id="GO:0005524">
    <property type="term" value="F:ATP binding"/>
    <property type="evidence" value="ECO:0007669"/>
    <property type="project" value="UniProtKB-KW"/>
</dbReference>
<feature type="region of interest" description="Disordered" evidence="9">
    <location>
        <begin position="422"/>
        <end position="459"/>
    </location>
</feature>
<gene>
    <name evidence="11" type="ORF">MNEG_2163</name>
</gene>
<keyword evidence="1" id="KW-0723">Serine/threonine-protein kinase</keyword>
<dbReference type="EC" id="2.7.11.1" evidence="11"/>
<keyword evidence="3 7" id="KW-0547">Nucleotide-binding</keyword>
<keyword evidence="5 7" id="KW-0067">ATP-binding</keyword>
<dbReference type="SMART" id="SM00220">
    <property type="entry name" value="S_TKc"/>
    <property type="match status" value="1"/>
</dbReference>
<accession>A0A0D2MT92</accession>
<evidence type="ECO:0000256" key="9">
    <source>
        <dbReference type="SAM" id="MobiDB-lite"/>
    </source>
</evidence>
<dbReference type="EMBL" id="KK100455">
    <property type="protein sequence ID" value="KIZ05795.1"/>
    <property type="molecule type" value="Genomic_DNA"/>
</dbReference>
<dbReference type="PANTHER" id="PTHR24350">
    <property type="entry name" value="SERINE/THREONINE-PROTEIN KINASE IAL-RELATED"/>
    <property type="match status" value="1"/>
</dbReference>
<dbReference type="RefSeq" id="XP_013904814.1">
    <property type="nucleotide sequence ID" value="XM_014049360.1"/>
</dbReference>
<feature type="cross-link" description="Glycyl lysine isopeptide (Lys-Gly) (interchain with G-Cter in SUMO2)" evidence="8">
    <location>
        <position position="244"/>
    </location>
</feature>
<dbReference type="GO" id="GO:0004674">
    <property type="term" value="F:protein serine/threonine kinase activity"/>
    <property type="evidence" value="ECO:0007669"/>
    <property type="project" value="UniProtKB-KW"/>
</dbReference>
<feature type="region of interest" description="Disordered" evidence="9">
    <location>
        <begin position="582"/>
        <end position="663"/>
    </location>
</feature>
<keyword evidence="12" id="KW-1185">Reference proteome</keyword>
<dbReference type="SUPFAM" id="SSF56112">
    <property type="entry name" value="Protein kinase-like (PK-like)"/>
    <property type="match status" value="1"/>
</dbReference>
<feature type="domain" description="Protein kinase" evidence="10">
    <location>
        <begin position="118"/>
        <end position="394"/>
    </location>
</feature>
<keyword evidence="2 11" id="KW-0808">Transferase</keyword>
<dbReference type="OrthoDB" id="40902at2759"/>
<keyword evidence="4 11" id="KW-0418">Kinase</keyword>
<dbReference type="InterPro" id="IPR011009">
    <property type="entry name" value="Kinase-like_dom_sf"/>
</dbReference>
<sequence length="694" mass="72518">MGFLKELFQKKLQDAASMEALEVGQRVRSEYSLPQLRGQQGQKEEDDGSCSGESAQGSGTAAPDATCTLRTEQSAKSFSYVPVRKRQVEAAEQAAQAHHAPYQVPPQARVKYDSISQFSQKVELYRGSISTVLKGVCVETGGKVIIKAYHKSKMHPKHFHKLQRELSCMRVLKGPYVAELYSSFEDVACVYMIMEYCEGGDLFKTMLMHGGALEEQWVCVEVIAPLLRILEKMHTLKLLHRDIKPENIFLTGLGKFKLGDFGLAIKYDEEVPFSRSGTLDYMAPEVTGVLKNPSVPFQEGRSVDLSMLAARGVAPYGPPVDVWAAGVLAYELVVGRPPFEVEDEAQTAALIMYSDNIKFPSSKTPQWADFVRAALVKAPDSRPNASQLLQHPWVQLNMQRVMADTHRPSKELLLQALPLGPPAAAPSAAAPGPRFGQRTSSFNVASSSEAGDAEGASQSAAGPAAAAAAAAAPKKLPPKLSVSAPGAPQLPGSFPATPTAHMALAGGLHKERASPAATGGVGAPSSSSPGAAASVSAAAGPSSLHVPSHVGSAMQYGLHSPLPGSSGANRFASDRAAMLGPSISCDGGSPGAGPSPSAAKRLSHLSGAGPAPHVAAAGPSASAAAAAARAHASSPGSPLRPSLKVALPADSPEPEFFAGGSGGGDGICYSPSTPAAKSGMKERMKFYFQRQAGL</sequence>
<feature type="region of interest" description="Disordered" evidence="9">
    <location>
        <begin position="511"/>
        <end position="535"/>
    </location>
</feature>
<evidence type="ECO:0000313" key="12">
    <source>
        <dbReference type="Proteomes" id="UP000054498"/>
    </source>
</evidence>
<evidence type="ECO:0000256" key="8">
    <source>
        <dbReference type="PIRSR" id="PIRSR630616-3"/>
    </source>
</evidence>
<feature type="compositionally biased region" description="Low complexity" evidence="9">
    <location>
        <begin position="606"/>
        <end position="637"/>
    </location>
</feature>
<dbReference type="InterPro" id="IPR000719">
    <property type="entry name" value="Prot_kinase_dom"/>
</dbReference>
<feature type="compositionally biased region" description="Low complexity" evidence="9">
    <location>
        <begin position="514"/>
        <end position="535"/>
    </location>
</feature>